<feature type="transmembrane region" description="Helical" evidence="1">
    <location>
        <begin position="123"/>
        <end position="144"/>
    </location>
</feature>
<name>A0A2S2KR15_9ARCH</name>
<evidence type="ECO:0000313" key="3">
    <source>
        <dbReference type="Proteomes" id="UP000245829"/>
    </source>
</evidence>
<keyword evidence="1" id="KW-0812">Transmembrane</keyword>
<comment type="caution">
    <text evidence="2">The sequence shown here is derived from an EMBL/GenBank/DDBJ whole genome shotgun (WGS) entry which is preliminary data.</text>
</comment>
<dbReference type="AlphaFoldDB" id="A0A2S2KR15"/>
<organism evidence="2 3">
    <name type="scientific">Nitrosopumilus zosterae</name>
    <dbReference type="NCBI Taxonomy" id="718286"/>
    <lineage>
        <taxon>Archaea</taxon>
        <taxon>Nitrososphaerota</taxon>
        <taxon>Nitrososphaeria</taxon>
        <taxon>Nitrosopumilales</taxon>
        <taxon>Nitrosopumilaceae</taxon>
        <taxon>Nitrosopumilus</taxon>
    </lineage>
</organism>
<dbReference type="EMBL" id="BGKI01000004">
    <property type="protein sequence ID" value="GBH34103.1"/>
    <property type="molecule type" value="Genomic_DNA"/>
</dbReference>
<reference evidence="2 3" key="1">
    <citation type="submission" date="2018-05" db="EMBL/GenBank/DDBJ databases">
        <title>genome sequencing of Nitrosopumilus sp. NM25.</title>
        <authorList>
            <person name="Mori K."/>
            <person name="Nakagawa T."/>
        </authorList>
    </citation>
    <scope>NUCLEOTIDE SEQUENCE [LARGE SCALE GENOMIC DNA]</scope>
    <source>
        <strain evidence="2 3">NM25</strain>
    </source>
</reference>
<keyword evidence="1" id="KW-0472">Membrane</keyword>
<evidence type="ECO:0000313" key="2">
    <source>
        <dbReference type="EMBL" id="GBH34103.1"/>
    </source>
</evidence>
<protein>
    <submittedName>
        <fullName evidence="2">Uncharacterized protein</fullName>
    </submittedName>
</protein>
<dbReference type="Proteomes" id="UP000245829">
    <property type="component" value="Unassembled WGS sequence"/>
</dbReference>
<sequence>MPLSDAHASCDVFFPIIHNVRAYDEASVVFFGTVTDAHVQSPPVSDPHNSEIIRPSPEYTSFTVHYVLKGELDENSVMTQPHSSVGYRGFVEGETYFVYAYGPQNEVNICTAPTMSLHGLFTFIFHVVFFLIPLGIVITVIIFWKKRK</sequence>
<proteinExistence type="predicted"/>
<keyword evidence="1" id="KW-1133">Transmembrane helix</keyword>
<evidence type="ECO:0000256" key="1">
    <source>
        <dbReference type="SAM" id="Phobius"/>
    </source>
</evidence>
<gene>
    <name evidence="2" type="ORF">NZNM25_08940</name>
</gene>
<keyword evidence="3" id="KW-1185">Reference proteome</keyword>
<accession>A0A2S2KR15</accession>